<gene>
    <name evidence="3" type="ORF">QNJ86_03615</name>
</gene>
<keyword evidence="4" id="KW-1185">Reference proteome</keyword>
<accession>A0ABT7DK40</accession>
<sequence length="516" mass="57008">MAIPITVDALIDGAVVEQARIEYKESWNPEAIVHTLCAFANDIDNWGGGYIVVGVEEEGGRPKKPVKGVSPDSLDAIQKNLLRLCHSIRPLYLPACEPVRYEGKDLLLIWAPGGYERPYRAPVSLGKGSADAACYVRRFSNTVKASDADLRELASIGGNIPFDDRVNHRSKMSDLRFGRMADYLNKIGSSLRYEGMSPDEIAVDIKVADGPREDVRPLNVGLMFFSDDPADFFREALIEVVDIPDPTGKGMVERTFRGPLDQQLSDALRYLQNNVIAEVVVKRPDEAEASRVYNYPYAAVEEALCNAVYHRSYQIPEPITVRVEADRLSITSFPGPDRSITDDNLAHCRLVARRYRNRRIGDFLKELKLAEGRNTGVPTMLAALEANGSPKPVFETDAERSFFCVTFGLSPEFAAATTLNATEAPEGESLKEGKSSGSRKRRTREELRSAVTAELVERERSMSEIARVLGYTKANDTLRSVIEELVDEGVLERDDASSTSPNAKIRLSGSKQSVSG</sequence>
<feature type="region of interest" description="Disordered" evidence="1">
    <location>
        <begin position="489"/>
        <end position="516"/>
    </location>
</feature>
<comment type="caution">
    <text evidence="3">The sequence shown here is derived from an EMBL/GenBank/DDBJ whole genome shotgun (WGS) entry which is preliminary data.</text>
</comment>
<protein>
    <submittedName>
        <fullName evidence="3">DNA binding domain-containing protein</fullName>
    </submittedName>
</protein>
<dbReference type="Pfam" id="PF04326">
    <property type="entry name" value="SLFN_AlbA_2"/>
    <property type="match status" value="1"/>
</dbReference>
<dbReference type="PANTHER" id="PTHR30595">
    <property type="entry name" value="GLPR-RELATED TRANSCRIPTIONAL REPRESSOR"/>
    <property type="match status" value="1"/>
</dbReference>
<evidence type="ECO:0000313" key="3">
    <source>
        <dbReference type="EMBL" id="MDJ1649881.1"/>
    </source>
</evidence>
<dbReference type="Gene3D" id="3.30.950.30">
    <property type="entry name" value="Schlafen, AAA domain"/>
    <property type="match status" value="1"/>
</dbReference>
<dbReference type="InterPro" id="IPR007421">
    <property type="entry name" value="Schlafen_AlbA_2_dom"/>
</dbReference>
<reference evidence="3 4" key="1">
    <citation type="submission" date="2023-05" db="EMBL/GenBank/DDBJ databases">
        <title>Gordonibacter KGMB12511T sp. nov., isolated from faeces of healthy Korean.</title>
        <authorList>
            <person name="Kim H.S."/>
            <person name="Kim J.-S."/>
            <person name="Suh M.K."/>
            <person name="Eom M.K."/>
            <person name="Do H.E."/>
            <person name="Lee J.-S."/>
        </authorList>
    </citation>
    <scope>NUCLEOTIDE SEQUENCE [LARGE SCALE GENOMIC DNA]</scope>
    <source>
        <strain evidence="3 4">KGMB12511</strain>
    </source>
</reference>
<dbReference type="PANTHER" id="PTHR30595:SF6">
    <property type="entry name" value="SCHLAFEN ALBA-2 DOMAIN-CONTAINING PROTEIN"/>
    <property type="match status" value="1"/>
</dbReference>
<dbReference type="Gene3D" id="3.30.565.60">
    <property type="match status" value="1"/>
</dbReference>
<dbReference type="Proteomes" id="UP001232750">
    <property type="component" value="Unassembled WGS sequence"/>
</dbReference>
<dbReference type="EMBL" id="JASJEU010000007">
    <property type="protein sequence ID" value="MDJ1649881.1"/>
    <property type="molecule type" value="Genomic_DNA"/>
</dbReference>
<organism evidence="3 4">
    <name type="scientific">Gordonibacter faecis</name>
    <dbReference type="NCBI Taxonomy" id="3047475"/>
    <lineage>
        <taxon>Bacteria</taxon>
        <taxon>Bacillati</taxon>
        <taxon>Actinomycetota</taxon>
        <taxon>Coriobacteriia</taxon>
        <taxon>Eggerthellales</taxon>
        <taxon>Eggerthellaceae</taxon>
        <taxon>Gordonibacter</taxon>
    </lineage>
</organism>
<evidence type="ECO:0000256" key="1">
    <source>
        <dbReference type="SAM" id="MobiDB-lite"/>
    </source>
</evidence>
<dbReference type="Pfam" id="PF13749">
    <property type="entry name" value="HATPase_c_4"/>
    <property type="match status" value="1"/>
</dbReference>
<proteinExistence type="predicted"/>
<dbReference type="InterPro" id="IPR038461">
    <property type="entry name" value="Schlafen_AlbA_2_dom_sf"/>
</dbReference>
<evidence type="ECO:0000313" key="4">
    <source>
        <dbReference type="Proteomes" id="UP001232750"/>
    </source>
</evidence>
<dbReference type="InterPro" id="IPR038475">
    <property type="entry name" value="RecG_C_sf"/>
</dbReference>
<dbReference type="RefSeq" id="WP_283831228.1">
    <property type="nucleotide sequence ID" value="NZ_JASJEU010000007.1"/>
</dbReference>
<name>A0ABT7DK40_9ACTN</name>
<feature type="domain" description="Schlafen AlbA-2" evidence="2">
    <location>
        <begin position="17"/>
        <end position="145"/>
    </location>
</feature>
<evidence type="ECO:0000259" key="2">
    <source>
        <dbReference type="Pfam" id="PF04326"/>
    </source>
</evidence>
<feature type="region of interest" description="Disordered" evidence="1">
    <location>
        <begin position="422"/>
        <end position="448"/>
    </location>
</feature>